<dbReference type="Proteomes" id="UP000199668">
    <property type="component" value="Unassembled WGS sequence"/>
</dbReference>
<dbReference type="SMART" id="SM00421">
    <property type="entry name" value="HTH_LUXR"/>
    <property type="match status" value="1"/>
</dbReference>
<dbReference type="GO" id="GO:0003677">
    <property type="term" value="F:DNA binding"/>
    <property type="evidence" value="ECO:0007669"/>
    <property type="project" value="UniProtKB-KW"/>
</dbReference>
<proteinExistence type="predicted"/>
<protein>
    <submittedName>
        <fullName evidence="5">Regulatory protein, luxR family</fullName>
    </submittedName>
</protein>
<keyword evidence="2" id="KW-0238">DNA-binding</keyword>
<dbReference type="GO" id="GO:0006355">
    <property type="term" value="P:regulation of DNA-templated transcription"/>
    <property type="evidence" value="ECO:0007669"/>
    <property type="project" value="InterPro"/>
</dbReference>
<dbReference type="STRING" id="266892.SAMN04488054_10685"/>
<dbReference type="InterPro" id="IPR036388">
    <property type="entry name" value="WH-like_DNA-bd_sf"/>
</dbReference>
<gene>
    <name evidence="5" type="ORF">SAMN04488054_10685</name>
</gene>
<dbReference type="Gene3D" id="1.10.10.10">
    <property type="entry name" value="Winged helix-like DNA-binding domain superfamily/Winged helix DNA-binding domain"/>
    <property type="match status" value="1"/>
</dbReference>
<dbReference type="InterPro" id="IPR016032">
    <property type="entry name" value="Sig_transdc_resp-reg_C-effctor"/>
</dbReference>
<dbReference type="SUPFAM" id="SSF46894">
    <property type="entry name" value="C-terminal effector domain of the bipartite response regulators"/>
    <property type="match status" value="1"/>
</dbReference>
<evidence type="ECO:0000256" key="2">
    <source>
        <dbReference type="ARBA" id="ARBA00023125"/>
    </source>
</evidence>
<dbReference type="PRINTS" id="PR00038">
    <property type="entry name" value="HTHLUXR"/>
</dbReference>
<reference evidence="5 6" key="1">
    <citation type="submission" date="2016-10" db="EMBL/GenBank/DDBJ databases">
        <authorList>
            <person name="de Groot N.N."/>
        </authorList>
    </citation>
    <scope>NUCLEOTIDE SEQUENCE [LARGE SCALE GENOMIC DNA]</scope>
    <source>
        <strain evidence="5 6">CGMCC 1.6134</strain>
    </source>
</reference>
<dbReference type="PROSITE" id="PS50043">
    <property type="entry name" value="HTH_LUXR_2"/>
    <property type="match status" value="1"/>
</dbReference>
<dbReference type="RefSeq" id="WP_090926348.1">
    <property type="nucleotide sequence ID" value="NZ_FOTY01000006.1"/>
</dbReference>
<evidence type="ECO:0000259" key="4">
    <source>
        <dbReference type="PROSITE" id="PS50043"/>
    </source>
</evidence>
<organism evidence="5 6">
    <name type="scientific">Salibacterium qingdaonense</name>
    <dbReference type="NCBI Taxonomy" id="266892"/>
    <lineage>
        <taxon>Bacteria</taxon>
        <taxon>Bacillati</taxon>
        <taxon>Bacillota</taxon>
        <taxon>Bacilli</taxon>
        <taxon>Bacillales</taxon>
        <taxon>Bacillaceae</taxon>
    </lineage>
</organism>
<keyword evidence="1" id="KW-0805">Transcription regulation</keyword>
<dbReference type="AlphaFoldDB" id="A0A1I4L013"/>
<dbReference type="EMBL" id="FOTY01000006">
    <property type="protein sequence ID" value="SFL84330.1"/>
    <property type="molecule type" value="Genomic_DNA"/>
</dbReference>
<evidence type="ECO:0000313" key="6">
    <source>
        <dbReference type="Proteomes" id="UP000199668"/>
    </source>
</evidence>
<dbReference type="Pfam" id="PF00196">
    <property type="entry name" value="GerE"/>
    <property type="match status" value="1"/>
</dbReference>
<dbReference type="OrthoDB" id="2965189at2"/>
<evidence type="ECO:0000256" key="3">
    <source>
        <dbReference type="ARBA" id="ARBA00023163"/>
    </source>
</evidence>
<dbReference type="PANTHER" id="PTHR44688">
    <property type="entry name" value="DNA-BINDING TRANSCRIPTIONAL ACTIVATOR DEVR_DOSR"/>
    <property type="match status" value="1"/>
</dbReference>
<sequence length="233" mass="27108">MARTVYQNDYGAAKLPTLFLDFDGSDRMKRAAAQLDKPLVEAEASHLMDALTDGLKKNTIYQSTCNEKTIYEKVHELQAAETYFRLGLNLPSDKKELVKHLLPYDISIVLASDREESQWFKHFQQSQQFPIYVDPMFQPHLVKQYRELHEEREETIRELHLNIEKIRTILSDAELRIFEKIVEGKSNRKIAEENFLAVATVNNHVSHLTRKMGANDRTHTIKRAIEKGWILIS</sequence>
<keyword evidence="3" id="KW-0804">Transcription</keyword>
<feature type="domain" description="HTH luxR-type" evidence="4">
    <location>
        <begin position="163"/>
        <end position="228"/>
    </location>
</feature>
<dbReference type="CDD" id="cd06170">
    <property type="entry name" value="LuxR_C_like"/>
    <property type="match status" value="1"/>
</dbReference>
<keyword evidence="6" id="KW-1185">Reference proteome</keyword>
<evidence type="ECO:0000256" key="1">
    <source>
        <dbReference type="ARBA" id="ARBA00023015"/>
    </source>
</evidence>
<dbReference type="InterPro" id="IPR000792">
    <property type="entry name" value="Tscrpt_reg_LuxR_C"/>
</dbReference>
<evidence type="ECO:0000313" key="5">
    <source>
        <dbReference type="EMBL" id="SFL84330.1"/>
    </source>
</evidence>
<dbReference type="PANTHER" id="PTHR44688:SF25">
    <property type="entry name" value="HTH LUXR-TYPE DOMAIN-CONTAINING PROTEIN"/>
    <property type="match status" value="1"/>
</dbReference>
<name>A0A1I4L013_9BACI</name>
<accession>A0A1I4L013</accession>